<evidence type="ECO:0000313" key="2">
    <source>
        <dbReference type="EMBL" id="ODN01334.1"/>
    </source>
</evidence>
<feature type="region of interest" description="Disordered" evidence="1">
    <location>
        <begin position="302"/>
        <end position="331"/>
    </location>
</feature>
<dbReference type="Proteomes" id="UP000094527">
    <property type="component" value="Unassembled WGS sequence"/>
</dbReference>
<accession>A0A1D2N7U7</accession>
<keyword evidence="3" id="KW-1185">Reference proteome</keyword>
<comment type="caution">
    <text evidence="2">The sequence shown here is derived from an EMBL/GenBank/DDBJ whole genome shotgun (WGS) entry which is preliminary data.</text>
</comment>
<name>A0A1D2N7U7_ORCCI</name>
<dbReference type="AlphaFoldDB" id="A0A1D2N7U7"/>
<feature type="region of interest" description="Disordered" evidence="1">
    <location>
        <begin position="391"/>
        <end position="480"/>
    </location>
</feature>
<feature type="compositionally biased region" description="Acidic residues" evidence="1">
    <location>
        <begin position="588"/>
        <end position="597"/>
    </location>
</feature>
<feature type="region of interest" description="Disordered" evidence="1">
    <location>
        <begin position="579"/>
        <end position="613"/>
    </location>
</feature>
<evidence type="ECO:0000256" key="1">
    <source>
        <dbReference type="SAM" id="MobiDB-lite"/>
    </source>
</evidence>
<feature type="compositionally biased region" description="Polar residues" evidence="1">
    <location>
        <begin position="406"/>
        <end position="425"/>
    </location>
</feature>
<sequence>MRPNALAWEIRKPSLCILPHTRAYEKLVGIVSGGKYTSNQAPSSEDIQPPSNPDTSAGNASPLSKTDEKMSEVEQTIMPVLSETNHEPECNTYNRVDIGLQTEFDPDVLYVIGGRNIACQTDYCDQYGPLELVPSHDTPVIIHFLDPCDSDTELSVGMDTSMNILNKFVEDNPEICPNYSSMTSSCPGLVHPSKSLSDTCADIATTTNCTTNIDTAVNTVVETKSSATQLSVGVLIEEASESSPPSNDGSGDCKSKVDGGLPDFPETVNKEEKEAATVPNKDSNVKTTFADKAKNGMLRQNTQQAKSVPNNMNSIGLNSKASSIQKGKSAPSYRSNIASRCRTAVNTSKQQVLSPVKSKLCCSLTSSTGLNPTTLKYNFMSRDCDQSNSKSYWNPKGSGQMKAPISLSSCPNKRTSFTSNNNVSSKLLGPSKLEVGEKKKHTTGNSGTTRQGSSTMRNSDNHNRNDSRTGMIRSKSMINPSLSSVRQLRPSNILNEDRRNMGKKQNMVKPLIQSNGKTNDEKNKNFISLPDVSVHRKRNSTVDEDGWEVVRARSSRSKWSPSGSSLSIPLITDVTNGNNNTNNNEISYVDDEGAEEEEIKKKEEDLDNAIREEELIEEELRQVEKDFE</sequence>
<evidence type="ECO:0000313" key="3">
    <source>
        <dbReference type="Proteomes" id="UP000094527"/>
    </source>
</evidence>
<gene>
    <name evidence="2" type="ORF">Ocin01_05354</name>
</gene>
<feature type="compositionally biased region" description="Polar residues" evidence="1">
    <location>
        <begin position="443"/>
        <end position="456"/>
    </location>
</feature>
<organism evidence="2 3">
    <name type="scientific">Orchesella cincta</name>
    <name type="common">Springtail</name>
    <name type="synonym">Podura cincta</name>
    <dbReference type="NCBI Taxonomy" id="48709"/>
    <lineage>
        <taxon>Eukaryota</taxon>
        <taxon>Metazoa</taxon>
        <taxon>Ecdysozoa</taxon>
        <taxon>Arthropoda</taxon>
        <taxon>Hexapoda</taxon>
        <taxon>Collembola</taxon>
        <taxon>Entomobryomorpha</taxon>
        <taxon>Entomobryoidea</taxon>
        <taxon>Orchesellidae</taxon>
        <taxon>Orchesellinae</taxon>
        <taxon>Orchesella</taxon>
    </lineage>
</organism>
<dbReference type="EMBL" id="LJIJ01000159">
    <property type="protein sequence ID" value="ODN01334.1"/>
    <property type="molecule type" value="Genomic_DNA"/>
</dbReference>
<feature type="region of interest" description="Disordered" evidence="1">
    <location>
        <begin position="238"/>
        <end position="266"/>
    </location>
</feature>
<protein>
    <submittedName>
        <fullName evidence="2">Uncharacterized protein</fullName>
    </submittedName>
</protein>
<feature type="compositionally biased region" description="Basic and acidic residues" evidence="1">
    <location>
        <begin position="598"/>
        <end position="613"/>
    </location>
</feature>
<proteinExistence type="predicted"/>
<feature type="compositionally biased region" description="Polar residues" evidence="1">
    <location>
        <begin position="53"/>
        <end position="64"/>
    </location>
</feature>
<feature type="non-terminal residue" evidence="2">
    <location>
        <position position="628"/>
    </location>
</feature>
<feature type="region of interest" description="Disordered" evidence="1">
    <location>
        <begin position="39"/>
        <end position="72"/>
    </location>
</feature>
<reference evidence="2 3" key="1">
    <citation type="journal article" date="2016" name="Genome Biol. Evol.">
        <title>Gene Family Evolution Reflects Adaptation to Soil Environmental Stressors in the Genome of the Collembolan Orchesella cincta.</title>
        <authorList>
            <person name="Faddeeva-Vakhrusheva A."/>
            <person name="Derks M.F."/>
            <person name="Anvar S.Y."/>
            <person name="Agamennone V."/>
            <person name="Suring W."/>
            <person name="Smit S."/>
            <person name="van Straalen N.M."/>
            <person name="Roelofs D."/>
        </authorList>
    </citation>
    <scope>NUCLEOTIDE SEQUENCE [LARGE SCALE GENOMIC DNA]</scope>
    <source>
        <tissue evidence="2">Mixed pool</tissue>
    </source>
</reference>